<proteinExistence type="predicted"/>
<accession>A0A1U9KQ32</accession>
<evidence type="ECO:0000313" key="2">
    <source>
        <dbReference type="Proteomes" id="UP000188604"/>
    </source>
</evidence>
<sequence>MAYRIFVPLLFISILGPTTAGWANTGLCASRERAVFSCETDKGVVSICEDGVKLHYRFGKPGNVEMSYPADDDTASPAFNADTLTFSGGGGAYVTFIRKGLRYTIFRASGRWGQHDETTLVGGVAVARGDKEVTNLACHGGTLSSLGPSLFRRDGLHAETPPYDFEIPDGFFP</sequence>
<keyword evidence="2" id="KW-1185">Reference proteome</keyword>
<dbReference type="Proteomes" id="UP000188604">
    <property type="component" value="Chromosome"/>
</dbReference>
<dbReference type="EMBL" id="CP014691">
    <property type="protein sequence ID" value="AQS87951.1"/>
    <property type="molecule type" value="Genomic_DNA"/>
</dbReference>
<name>A0A1U9KQ32_9PROT</name>
<evidence type="ECO:0000313" key="1">
    <source>
        <dbReference type="EMBL" id="AQS87951.1"/>
    </source>
</evidence>
<reference evidence="1 2" key="1">
    <citation type="submission" date="2016-03" db="EMBL/GenBank/DDBJ databases">
        <title>Acetic acid bacteria sequencing.</title>
        <authorList>
            <person name="Brandt J."/>
            <person name="Jakob F."/>
            <person name="Vogel R.F."/>
        </authorList>
    </citation>
    <scope>NUCLEOTIDE SEQUENCE [LARGE SCALE GENOMIC DNA]</scope>
    <source>
        <strain evidence="1 2">NBRC 101099</strain>
    </source>
</reference>
<organism evidence="1 2">
    <name type="scientific">Neoasaia chiangmaiensis</name>
    <dbReference type="NCBI Taxonomy" id="320497"/>
    <lineage>
        <taxon>Bacteria</taxon>
        <taxon>Pseudomonadati</taxon>
        <taxon>Pseudomonadota</taxon>
        <taxon>Alphaproteobacteria</taxon>
        <taxon>Acetobacterales</taxon>
        <taxon>Acetobacteraceae</taxon>
        <taxon>Neoasaia</taxon>
    </lineage>
</organism>
<dbReference type="KEGG" id="nch:A0U93_08355"/>
<dbReference type="STRING" id="320497.A0U93_08355"/>
<dbReference type="RefSeq" id="WP_077806962.1">
    <property type="nucleotide sequence ID" value="NZ_BJXS01000007.1"/>
</dbReference>
<gene>
    <name evidence="1" type="ORF">A0U93_08355</name>
</gene>
<protein>
    <submittedName>
        <fullName evidence="1">Uncharacterized protein</fullName>
    </submittedName>
</protein>
<dbReference type="OrthoDB" id="8452040at2"/>
<dbReference type="AlphaFoldDB" id="A0A1U9KQ32"/>